<dbReference type="AlphaFoldDB" id="A0A0D3FB23"/>
<dbReference type="STRING" id="65489.A0A0D3FB23"/>
<reference evidence="1" key="2">
    <citation type="submission" date="2015-03" db="UniProtKB">
        <authorList>
            <consortium name="EnsemblPlants"/>
        </authorList>
    </citation>
    <scope>IDENTIFICATION</scope>
</reference>
<reference evidence="1" key="1">
    <citation type="journal article" date="2009" name="Rice">
        <title>De Novo Next Generation Sequencing of Plant Genomes.</title>
        <authorList>
            <person name="Rounsley S."/>
            <person name="Marri P.R."/>
            <person name="Yu Y."/>
            <person name="He R."/>
            <person name="Sisneros N."/>
            <person name="Goicoechea J.L."/>
            <person name="Lee S.J."/>
            <person name="Angelova A."/>
            <person name="Kudrna D."/>
            <person name="Luo M."/>
            <person name="Affourtit J."/>
            <person name="Desany B."/>
            <person name="Knight J."/>
            <person name="Niazi F."/>
            <person name="Egholm M."/>
            <person name="Wing R.A."/>
        </authorList>
    </citation>
    <scope>NUCLEOTIDE SEQUENCE [LARGE SCALE GENOMIC DNA]</scope>
    <source>
        <strain evidence="1">cv. IRGC 105608</strain>
    </source>
</reference>
<accession>A0A0D3FB23</accession>
<evidence type="ECO:0000313" key="1">
    <source>
        <dbReference type="EnsemblPlants" id="OBART02G34250.1"/>
    </source>
</evidence>
<dbReference type="PaxDb" id="65489-OBART02G34250.1"/>
<sequence>MWNFGQAVLIENRRYLPDIRSRAPKRRRRWSNRPYPTLELVAGSHILHRPRHSLSPAAVSSVIHALCRSSSSTAASSTVYATSELITGSRFLLHPRPTMELVADSHTAASSTVHAASELVAGGRVLPRLDELAKYVLVVLRADGGGEGNTFAFYFLICCRVRVVLLLPCAGAGAAGEELTVAGQCVDSAGVGAAAHVSHARAPERHRVLQRLLLLLRTCMVWYRCSLNKQGDKRDPVRTEFRSSSSNY</sequence>
<organism evidence="1">
    <name type="scientific">Oryza barthii</name>
    <dbReference type="NCBI Taxonomy" id="65489"/>
    <lineage>
        <taxon>Eukaryota</taxon>
        <taxon>Viridiplantae</taxon>
        <taxon>Streptophyta</taxon>
        <taxon>Embryophyta</taxon>
        <taxon>Tracheophyta</taxon>
        <taxon>Spermatophyta</taxon>
        <taxon>Magnoliopsida</taxon>
        <taxon>Liliopsida</taxon>
        <taxon>Poales</taxon>
        <taxon>Poaceae</taxon>
        <taxon>BOP clade</taxon>
        <taxon>Oryzoideae</taxon>
        <taxon>Oryzeae</taxon>
        <taxon>Oryzinae</taxon>
        <taxon>Oryza</taxon>
    </lineage>
</organism>
<evidence type="ECO:0000313" key="2">
    <source>
        <dbReference type="Proteomes" id="UP000026960"/>
    </source>
</evidence>
<dbReference type="EnsemblPlants" id="OBART02G34250.1">
    <property type="protein sequence ID" value="OBART02G34250.1"/>
    <property type="gene ID" value="OBART02G34250"/>
</dbReference>
<dbReference type="HOGENOM" id="CLU_1121553_0_0_1"/>
<dbReference type="Gramene" id="OBART02G34250.1">
    <property type="protein sequence ID" value="OBART02G34250.1"/>
    <property type="gene ID" value="OBART02G34250"/>
</dbReference>
<proteinExistence type="predicted"/>
<keyword evidence="2" id="KW-1185">Reference proteome</keyword>
<dbReference type="Proteomes" id="UP000026960">
    <property type="component" value="Chromosome 2"/>
</dbReference>
<protein>
    <submittedName>
        <fullName evidence="1">Uncharacterized protein</fullName>
    </submittedName>
</protein>
<name>A0A0D3FB23_9ORYZ</name>